<sequence length="294" mass="33457">MDTLSLANVQWSPAVNSHFEVLRLKDLHKRELPDDHDPWQPHRLYFHALILFTHGQGTHGVDFIDYPVKAGTLIHICANQVHHFGHAPELDAFMVVFVPTALPTNLLGLSTSISSPISWSTIQHVWPSVTSLAPDQAQSLQQHIELLEKYKKNNSSPQPSAQYLLWSVIAFASQAAVESEKHYQRRVIEPRFLEFVELLEQSFESCRNVKWYAEQMNCSAKTLYRICIAAVGKSPKVIANERVAVEAQRRLLFGKTTVKEVGCSLGFEETTNFVKFFRRLVGQNPDEFRMGAKF</sequence>
<dbReference type="InterPro" id="IPR003313">
    <property type="entry name" value="AraC-bd"/>
</dbReference>
<dbReference type="SUPFAM" id="SSF51215">
    <property type="entry name" value="Regulatory protein AraC"/>
    <property type="match status" value="1"/>
</dbReference>
<dbReference type="PROSITE" id="PS01124">
    <property type="entry name" value="HTH_ARAC_FAMILY_2"/>
    <property type="match status" value="1"/>
</dbReference>
<evidence type="ECO:0000256" key="1">
    <source>
        <dbReference type="ARBA" id="ARBA00023015"/>
    </source>
</evidence>
<dbReference type="EMBL" id="JADEXQ010000014">
    <property type="protein sequence ID" value="MBE9029301.1"/>
    <property type="molecule type" value="Genomic_DNA"/>
</dbReference>
<dbReference type="PANTHER" id="PTHR43280:SF32">
    <property type="entry name" value="TRANSCRIPTIONAL REGULATORY PROTEIN"/>
    <property type="match status" value="1"/>
</dbReference>
<evidence type="ECO:0000313" key="5">
    <source>
        <dbReference type="EMBL" id="MBE9029301.1"/>
    </source>
</evidence>
<dbReference type="InterPro" id="IPR018060">
    <property type="entry name" value="HTH_AraC"/>
</dbReference>
<keyword evidence="3" id="KW-0804">Transcription</keyword>
<dbReference type="Pfam" id="PF12833">
    <property type="entry name" value="HTH_18"/>
    <property type="match status" value="1"/>
</dbReference>
<evidence type="ECO:0000256" key="3">
    <source>
        <dbReference type="ARBA" id="ARBA00023163"/>
    </source>
</evidence>
<name>A0A928VIN2_9CYAN</name>
<organism evidence="5 6">
    <name type="scientific">Romeriopsis navalis LEGE 11480</name>
    <dbReference type="NCBI Taxonomy" id="2777977"/>
    <lineage>
        <taxon>Bacteria</taxon>
        <taxon>Bacillati</taxon>
        <taxon>Cyanobacteriota</taxon>
        <taxon>Cyanophyceae</taxon>
        <taxon>Leptolyngbyales</taxon>
        <taxon>Leptolyngbyaceae</taxon>
        <taxon>Romeriopsis</taxon>
        <taxon>Romeriopsis navalis</taxon>
    </lineage>
</organism>
<keyword evidence="6" id="KW-1185">Reference proteome</keyword>
<evidence type="ECO:0000259" key="4">
    <source>
        <dbReference type="PROSITE" id="PS01124"/>
    </source>
</evidence>
<dbReference type="Proteomes" id="UP000625316">
    <property type="component" value="Unassembled WGS sequence"/>
</dbReference>
<dbReference type="Pfam" id="PF02311">
    <property type="entry name" value="AraC_binding"/>
    <property type="match status" value="1"/>
</dbReference>
<proteinExistence type="predicted"/>
<dbReference type="SMART" id="SM00342">
    <property type="entry name" value="HTH_ARAC"/>
    <property type="match status" value="1"/>
</dbReference>
<evidence type="ECO:0000313" key="6">
    <source>
        <dbReference type="Proteomes" id="UP000625316"/>
    </source>
</evidence>
<gene>
    <name evidence="5" type="ORF">IQ266_05935</name>
</gene>
<dbReference type="PANTHER" id="PTHR43280">
    <property type="entry name" value="ARAC-FAMILY TRANSCRIPTIONAL REGULATOR"/>
    <property type="match status" value="1"/>
</dbReference>
<dbReference type="InterPro" id="IPR037923">
    <property type="entry name" value="HTH-like"/>
</dbReference>
<feature type="domain" description="HTH araC/xylS-type" evidence="4">
    <location>
        <begin position="193"/>
        <end position="291"/>
    </location>
</feature>
<keyword evidence="2" id="KW-0238">DNA-binding</keyword>
<keyword evidence="1" id="KW-0805">Transcription regulation</keyword>
<protein>
    <submittedName>
        <fullName evidence="5">AraC family transcriptional regulator</fullName>
    </submittedName>
</protein>
<dbReference type="SUPFAM" id="SSF46689">
    <property type="entry name" value="Homeodomain-like"/>
    <property type="match status" value="1"/>
</dbReference>
<reference evidence="5" key="1">
    <citation type="submission" date="2020-10" db="EMBL/GenBank/DDBJ databases">
        <authorList>
            <person name="Castelo-Branco R."/>
            <person name="Eusebio N."/>
            <person name="Adriana R."/>
            <person name="Vieira A."/>
            <person name="Brugerolle De Fraissinette N."/>
            <person name="Rezende De Castro R."/>
            <person name="Schneider M.P."/>
            <person name="Vasconcelos V."/>
            <person name="Leao P.N."/>
        </authorList>
    </citation>
    <scope>NUCLEOTIDE SEQUENCE</scope>
    <source>
        <strain evidence="5">LEGE 11480</strain>
    </source>
</reference>
<dbReference type="RefSeq" id="WP_264324121.1">
    <property type="nucleotide sequence ID" value="NZ_JADEXQ010000014.1"/>
</dbReference>
<dbReference type="Gene3D" id="1.10.10.60">
    <property type="entry name" value="Homeodomain-like"/>
    <property type="match status" value="1"/>
</dbReference>
<dbReference type="AlphaFoldDB" id="A0A928VIN2"/>
<dbReference type="InterPro" id="IPR009057">
    <property type="entry name" value="Homeodomain-like_sf"/>
</dbReference>
<evidence type="ECO:0000256" key="2">
    <source>
        <dbReference type="ARBA" id="ARBA00023125"/>
    </source>
</evidence>
<comment type="caution">
    <text evidence="5">The sequence shown here is derived from an EMBL/GenBank/DDBJ whole genome shotgun (WGS) entry which is preliminary data.</text>
</comment>
<dbReference type="GO" id="GO:0003700">
    <property type="term" value="F:DNA-binding transcription factor activity"/>
    <property type="evidence" value="ECO:0007669"/>
    <property type="project" value="InterPro"/>
</dbReference>
<accession>A0A928VIN2</accession>
<dbReference type="GO" id="GO:0043565">
    <property type="term" value="F:sequence-specific DNA binding"/>
    <property type="evidence" value="ECO:0007669"/>
    <property type="project" value="InterPro"/>
</dbReference>